<dbReference type="OrthoDB" id="9805111at2"/>
<keyword evidence="14" id="KW-1185">Reference proteome</keyword>
<dbReference type="RefSeq" id="WP_081901070.1">
    <property type="nucleotide sequence ID" value="NZ_JQKF01000011.1"/>
</dbReference>
<name>A0A0D8FTI7_9ACTN</name>
<feature type="transmembrane region" description="Helical" evidence="12">
    <location>
        <begin position="81"/>
        <end position="100"/>
    </location>
</feature>
<keyword evidence="6 12" id="KW-1005">Bacterial flagellum biogenesis</keyword>
<dbReference type="GO" id="GO:0009425">
    <property type="term" value="C:bacterial-type flagellum basal body"/>
    <property type="evidence" value="ECO:0007669"/>
    <property type="project" value="UniProtKB-SubCell"/>
</dbReference>
<dbReference type="NCBIfam" id="NF009438">
    <property type="entry name" value="PRK12797.1"/>
    <property type="match status" value="1"/>
</dbReference>
<comment type="similarity">
    <text evidence="1 12">Belongs to the FliP/MopC/SpaP family.</text>
</comment>
<dbReference type="InterPro" id="IPR005837">
    <property type="entry name" value="FliP"/>
</dbReference>
<dbReference type="PRINTS" id="PR01302">
    <property type="entry name" value="TYPE3IMPPROT"/>
</dbReference>
<evidence type="ECO:0000256" key="4">
    <source>
        <dbReference type="ARBA" id="ARBA00022475"/>
    </source>
</evidence>
<keyword evidence="11 12" id="KW-1006">Bacterial flagellum protein export</keyword>
<dbReference type="Pfam" id="PF00813">
    <property type="entry name" value="FliP"/>
    <property type="match status" value="1"/>
</dbReference>
<dbReference type="GO" id="GO:0005886">
    <property type="term" value="C:plasma membrane"/>
    <property type="evidence" value="ECO:0007669"/>
    <property type="project" value="UniProtKB-SubCell"/>
</dbReference>
<sequence length="238" mass="25345">MAPTLAGTALLAAVGPATKLPSLNISLHGSSGPSESLIIILVLTLLSVAPSLLILLTGFVQIVVVLSITRNALGLQATPPNQVLAGLALFLAIFIMAPTIKTVDHVAIQPYLHGQINAVQAYDKAQTPIKEWMLSNTRTQELALFAQVNHQGTVAPTKVGMDAVIPAFLLSELHSAFIIGFIIFLPFLVIDLVVSSILMSLGMMMLPPTLVSLPFKLLLFVMVNGWTLVVHALLVSMK</sequence>
<dbReference type="GO" id="GO:0009306">
    <property type="term" value="P:protein secretion"/>
    <property type="evidence" value="ECO:0007669"/>
    <property type="project" value="UniProtKB-UniRule"/>
</dbReference>
<evidence type="ECO:0000256" key="1">
    <source>
        <dbReference type="ARBA" id="ARBA00006257"/>
    </source>
</evidence>
<accession>A0A0D8FTI7</accession>
<evidence type="ECO:0000313" key="13">
    <source>
        <dbReference type="EMBL" id="KJE76598.1"/>
    </source>
</evidence>
<dbReference type="InterPro" id="IPR005838">
    <property type="entry name" value="T3SS_IM_P"/>
</dbReference>
<evidence type="ECO:0000313" key="14">
    <source>
        <dbReference type="Proteomes" id="UP000032336"/>
    </source>
</evidence>
<dbReference type="PRINTS" id="PR00951">
    <property type="entry name" value="FLGBIOSNFLIP"/>
</dbReference>
<evidence type="ECO:0000256" key="11">
    <source>
        <dbReference type="ARBA" id="ARBA00023225"/>
    </source>
</evidence>
<evidence type="ECO:0000256" key="10">
    <source>
        <dbReference type="ARBA" id="ARBA00023143"/>
    </source>
</evidence>
<keyword evidence="8 12" id="KW-1133">Transmembrane helix</keyword>
<dbReference type="EMBL" id="JXUW01000014">
    <property type="protein sequence ID" value="KJE76598.1"/>
    <property type="molecule type" value="Genomic_DNA"/>
</dbReference>
<evidence type="ECO:0000256" key="9">
    <source>
        <dbReference type="ARBA" id="ARBA00023136"/>
    </source>
</evidence>
<evidence type="ECO:0000256" key="3">
    <source>
        <dbReference type="ARBA" id="ARBA00022448"/>
    </source>
</evidence>
<keyword evidence="5 12" id="KW-0812">Transmembrane</keyword>
<keyword evidence="13" id="KW-0282">Flagellum</keyword>
<dbReference type="PROSITE" id="PS01061">
    <property type="entry name" value="FLIP_2"/>
    <property type="match status" value="1"/>
</dbReference>
<comment type="function">
    <text evidence="12">Plays a role in the flagellum-specific transport system.</text>
</comment>
<evidence type="ECO:0000256" key="8">
    <source>
        <dbReference type="ARBA" id="ARBA00022989"/>
    </source>
</evidence>
<keyword evidence="7 12" id="KW-0653">Protein transport</keyword>
<evidence type="ECO:0000256" key="12">
    <source>
        <dbReference type="RuleBase" id="RU362069"/>
    </source>
</evidence>
<evidence type="ECO:0000256" key="6">
    <source>
        <dbReference type="ARBA" id="ARBA00022795"/>
    </source>
</evidence>
<proteinExistence type="inferred from homology"/>
<dbReference type="NCBIfam" id="TIGR01103">
    <property type="entry name" value="fliP"/>
    <property type="match status" value="1"/>
</dbReference>
<dbReference type="PANTHER" id="PTHR30587">
    <property type="entry name" value="FLAGELLAR BIOSYNTHETIC PROTEIN FLIP"/>
    <property type="match status" value="1"/>
</dbReference>
<dbReference type="PATRIC" id="fig|1121877.4.peg.1858"/>
<keyword evidence="4 12" id="KW-1003">Cell membrane</keyword>
<dbReference type="GeneID" id="78372844"/>
<keyword evidence="13" id="KW-0969">Cilium</keyword>
<feature type="transmembrane region" description="Helical" evidence="12">
    <location>
        <begin position="38"/>
        <end position="69"/>
    </location>
</feature>
<dbReference type="STRING" id="1121877.FEAC_16780"/>
<dbReference type="Proteomes" id="UP000032336">
    <property type="component" value="Unassembled WGS sequence"/>
</dbReference>
<dbReference type="eggNOG" id="COG1338">
    <property type="taxonomic scope" value="Bacteria"/>
</dbReference>
<evidence type="ECO:0000256" key="5">
    <source>
        <dbReference type="ARBA" id="ARBA00022692"/>
    </source>
</evidence>
<gene>
    <name evidence="12 13" type="primary">fliP</name>
    <name evidence="13" type="ORF">FEAC_16780</name>
</gene>
<dbReference type="PANTHER" id="PTHR30587:SF0">
    <property type="entry name" value="FLAGELLAR BIOSYNTHETIC PROTEIN FLIP"/>
    <property type="match status" value="1"/>
</dbReference>
<keyword evidence="10" id="KW-0975">Bacterial flagellum</keyword>
<evidence type="ECO:0000256" key="7">
    <source>
        <dbReference type="ARBA" id="ARBA00022927"/>
    </source>
</evidence>
<organism evidence="13 14">
    <name type="scientific">Ferrimicrobium acidiphilum DSM 19497</name>
    <dbReference type="NCBI Taxonomy" id="1121877"/>
    <lineage>
        <taxon>Bacteria</taxon>
        <taxon>Bacillati</taxon>
        <taxon>Actinomycetota</taxon>
        <taxon>Acidimicrobiia</taxon>
        <taxon>Acidimicrobiales</taxon>
        <taxon>Acidimicrobiaceae</taxon>
        <taxon>Ferrimicrobium</taxon>
    </lineage>
</organism>
<feature type="transmembrane region" description="Helical" evidence="12">
    <location>
        <begin position="176"/>
        <end position="201"/>
    </location>
</feature>
<keyword evidence="9 12" id="KW-0472">Membrane</keyword>
<reference evidence="13 14" key="1">
    <citation type="submission" date="2015-01" db="EMBL/GenBank/DDBJ databases">
        <title>Draft genome of the acidophilic iron oxidizer Ferrimicrobium acidiphilum strain T23.</title>
        <authorList>
            <person name="Poehlein A."/>
            <person name="Eisen S."/>
            <person name="Schloemann M."/>
            <person name="Johnson B.D."/>
            <person name="Daniel R."/>
            <person name="Muehling M."/>
        </authorList>
    </citation>
    <scope>NUCLEOTIDE SEQUENCE [LARGE SCALE GENOMIC DNA]</scope>
    <source>
        <strain evidence="13 14">T23</strain>
    </source>
</reference>
<comment type="subcellular location">
    <subcellularLocation>
        <location evidence="12">Cell membrane</location>
        <topology evidence="12">Multi-pass membrane protein</topology>
    </subcellularLocation>
    <subcellularLocation>
        <location evidence="12">Bacterial flagellum basal body</location>
    </subcellularLocation>
</comment>
<protein>
    <recommendedName>
        <fullName evidence="2 12">Flagellar biosynthetic protein FliP</fullName>
    </recommendedName>
</protein>
<evidence type="ECO:0000256" key="2">
    <source>
        <dbReference type="ARBA" id="ARBA00021714"/>
    </source>
</evidence>
<keyword evidence="13" id="KW-0966">Cell projection</keyword>
<comment type="caution">
    <text evidence="13">The sequence shown here is derived from an EMBL/GenBank/DDBJ whole genome shotgun (WGS) entry which is preliminary data.</text>
</comment>
<feature type="transmembrane region" description="Helical" evidence="12">
    <location>
        <begin position="213"/>
        <end position="234"/>
    </location>
</feature>
<dbReference type="AlphaFoldDB" id="A0A0D8FTI7"/>
<keyword evidence="3 12" id="KW-0813">Transport</keyword>
<dbReference type="GO" id="GO:0044781">
    <property type="term" value="P:bacterial-type flagellum organization"/>
    <property type="evidence" value="ECO:0007669"/>
    <property type="project" value="UniProtKB-UniRule"/>
</dbReference>